<dbReference type="eggNOG" id="COG1914">
    <property type="taxonomic scope" value="Bacteria"/>
</dbReference>
<dbReference type="PANTHER" id="PTHR11706:SF33">
    <property type="entry name" value="NATURAL RESISTANCE-ASSOCIATED MACROPHAGE PROTEIN 2"/>
    <property type="match status" value="1"/>
</dbReference>
<evidence type="ECO:0000256" key="6">
    <source>
        <dbReference type="SAM" id="Phobius"/>
    </source>
</evidence>
<feature type="transmembrane region" description="Helical" evidence="6">
    <location>
        <begin position="240"/>
        <end position="265"/>
    </location>
</feature>
<keyword evidence="4 6" id="KW-1133">Transmembrane helix</keyword>
<comment type="subcellular location">
    <subcellularLocation>
        <location evidence="1">Membrane</location>
        <topology evidence="1">Multi-pass membrane protein</topology>
    </subcellularLocation>
</comment>
<reference evidence="7 8" key="1">
    <citation type="submission" date="2016-10" db="EMBL/GenBank/DDBJ databases">
        <authorList>
            <person name="de Groot N.N."/>
        </authorList>
    </citation>
    <scope>NUCLEOTIDE SEQUENCE [LARGE SCALE GENOMIC DNA]</scope>
    <source>
        <strain evidence="7 8">DSM 45434</strain>
    </source>
</reference>
<feature type="transmembrane region" description="Helical" evidence="6">
    <location>
        <begin position="158"/>
        <end position="175"/>
    </location>
</feature>
<dbReference type="InterPro" id="IPR001046">
    <property type="entry name" value="NRAMP_fam"/>
</dbReference>
<feature type="transmembrane region" description="Helical" evidence="6">
    <location>
        <begin position="125"/>
        <end position="146"/>
    </location>
</feature>
<dbReference type="NCBIfam" id="NF037982">
    <property type="entry name" value="Nramp_1"/>
    <property type="match status" value="1"/>
</dbReference>
<accession>A0A1H1UNR6</accession>
<proteinExistence type="predicted"/>
<keyword evidence="8" id="KW-1185">Reference proteome</keyword>
<dbReference type="AlphaFoldDB" id="A0A1H1UNR6"/>
<feature type="transmembrane region" description="Helical" evidence="6">
    <location>
        <begin position="353"/>
        <end position="375"/>
    </location>
</feature>
<keyword evidence="3 6" id="KW-0812">Transmembrane</keyword>
<dbReference type="STRING" id="1203190.GCA_000312345_00661"/>
<dbReference type="PRINTS" id="PR00447">
    <property type="entry name" value="NATRESASSCMP"/>
</dbReference>
<dbReference type="GO" id="GO:0005384">
    <property type="term" value="F:manganese ion transmembrane transporter activity"/>
    <property type="evidence" value="ECO:0007669"/>
    <property type="project" value="TreeGrafter"/>
</dbReference>
<feature type="transmembrane region" description="Helical" evidence="6">
    <location>
        <begin position="387"/>
        <end position="410"/>
    </location>
</feature>
<evidence type="ECO:0000313" key="8">
    <source>
        <dbReference type="Proteomes" id="UP000182237"/>
    </source>
</evidence>
<feature type="transmembrane region" description="Helical" evidence="6">
    <location>
        <begin position="93"/>
        <end position="113"/>
    </location>
</feature>
<evidence type="ECO:0000256" key="1">
    <source>
        <dbReference type="ARBA" id="ARBA00004141"/>
    </source>
</evidence>
<evidence type="ECO:0000256" key="5">
    <source>
        <dbReference type="ARBA" id="ARBA00023136"/>
    </source>
</evidence>
<organism evidence="7 8">
    <name type="scientific">Corynebacterium timonense</name>
    <dbReference type="NCBI Taxonomy" id="441500"/>
    <lineage>
        <taxon>Bacteria</taxon>
        <taxon>Bacillati</taxon>
        <taxon>Actinomycetota</taxon>
        <taxon>Actinomycetes</taxon>
        <taxon>Mycobacteriales</taxon>
        <taxon>Corynebacteriaceae</taxon>
        <taxon>Corynebacterium</taxon>
    </lineage>
</organism>
<name>A0A1H1UNR6_9CORY</name>
<evidence type="ECO:0000256" key="4">
    <source>
        <dbReference type="ARBA" id="ARBA00022989"/>
    </source>
</evidence>
<feature type="transmembrane region" description="Helical" evidence="6">
    <location>
        <begin position="330"/>
        <end position="347"/>
    </location>
</feature>
<protein>
    <submittedName>
        <fullName evidence="7">NRAMP (Natural resistance-associated macrophage protein) metal ion transporters</fullName>
    </submittedName>
</protein>
<keyword evidence="5 6" id="KW-0472">Membrane</keyword>
<dbReference type="GO" id="GO:0015086">
    <property type="term" value="F:cadmium ion transmembrane transporter activity"/>
    <property type="evidence" value="ECO:0007669"/>
    <property type="project" value="TreeGrafter"/>
</dbReference>
<evidence type="ECO:0000256" key="3">
    <source>
        <dbReference type="ARBA" id="ARBA00022692"/>
    </source>
</evidence>
<keyword evidence="2" id="KW-0813">Transport</keyword>
<dbReference type="GO" id="GO:0005886">
    <property type="term" value="C:plasma membrane"/>
    <property type="evidence" value="ECO:0007669"/>
    <property type="project" value="TreeGrafter"/>
</dbReference>
<sequence>MSGSTSVSGGEGLRRAGWVGPGLVISASFIGPGTVTTATVTGASFGFALAWAVVFSVLATIILQEMSVRLGLSARLSTGEALRKTFEHPVSRGLVTALVVAAIGIGGAAYAGGDTTGTSLAINSVTGLPIPVLAGIIAAVIIALFLTGSYKVLERFMSVLVAILAAVFVITFIAVRPDLGELMRGIFQPSIPEAAGLTAIALVGTTVVPYNVFLHSNLVQEKWGDERPDVALKKGRTDTAVSISVGGLITLSIMSTAAAVMFTQGLSAESAGDLAEPLRPTLGDFAPWALAIGLFAAGLTSAIAGPLGAAYAISGVLGWSSDLKDPKFRALFLTVVIIGAIIAITGADPVQVIILAQAANGILLPIIAGFLLAIMNNKRLLGEHANGVVANVLGGAVFLVTLVLGGISLFDLF</sequence>
<dbReference type="PANTHER" id="PTHR11706">
    <property type="entry name" value="SOLUTE CARRIER PROTEIN FAMILY 11 MEMBER"/>
    <property type="match status" value="1"/>
</dbReference>
<dbReference type="Proteomes" id="UP000182237">
    <property type="component" value="Chromosome I"/>
</dbReference>
<feature type="transmembrane region" description="Helical" evidence="6">
    <location>
        <begin position="195"/>
        <end position="219"/>
    </location>
</feature>
<gene>
    <name evidence="7" type="ORF">SAMN04488539_2284</name>
</gene>
<dbReference type="Pfam" id="PF01566">
    <property type="entry name" value="Nramp"/>
    <property type="match status" value="1"/>
</dbReference>
<dbReference type="EMBL" id="LT629765">
    <property type="protein sequence ID" value="SDS73836.1"/>
    <property type="molecule type" value="Genomic_DNA"/>
</dbReference>
<feature type="transmembrane region" description="Helical" evidence="6">
    <location>
        <begin position="285"/>
        <end position="318"/>
    </location>
</feature>
<evidence type="ECO:0000313" key="7">
    <source>
        <dbReference type="EMBL" id="SDS73836.1"/>
    </source>
</evidence>
<feature type="transmembrane region" description="Helical" evidence="6">
    <location>
        <begin position="43"/>
        <end position="63"/>
    </location>
</feature>
<dbReference type="GO" id="GO:0034755">
    <property type="term" value="P:iron ion transmembrane transport"/>
    <property type="evidence" value="ECO:0007669"/>
    <property type="project" value="TreeGrafter"/>
</dbReference>
<dbReference type="RefSeq" id="WP_040420955.1">
    <property type="nucleotide sequence ID" value="NZ_LT629765.1"/>
</dbReference>
<dbReference type="OrthoDB" id="9787548at2"/>
<evidence type="ECO:0000256" key="2">
    <source>
        <dbReference type="ARBA" id="ARBA00022448"/>
    </source>
</evidence>